<comment type="caution">
    <text evidence="13">The sequence shown here is derived from an EMBL/GenBank/DDBJ whole genome shotgun (WGS) entry which is preliminary data.</text>
</comment>
<evidence type="ECO:0000313" key="14">
    <source>
        <dbReference type="Proteomes" id="UP001447188"/>
    </source>
</evidence>
<dbReference type="PANTHER" id="PTHR11377:SF5">
    <property type="entry name" value="GLYCYLPEPTIDE N-TETRADECANOYLTRANSFERASE"/>
    <property type="match status" value="1"/>
</dbReference>
<evidence type="ECO:0000256" key="2">
    <source>
        <dbReference type="ARBA" id="ARBA00009469"/>
    </source>
</evidence>
<evidence type="ECO:0000256" key="1">
    <source>
        <dbReference type="ARBA" id="ARBA00003900"/>
    </source>
</evidence>
<sequence length="544" mass="61528">MPEKSEMIASVTSHYYSGGGEVIEEVDRSDHTTESAVSQSSSRKRKGPEENNKKAVFDLGNTSEGSSSAVTSANTEPDSNSMVDQALKNNPTLETGAQGSKIKSILGNMGPNEVLAGMASEGGNQKEMASYRFWNTQPVVRFDEEEFQRPDGPVREKNPEVIPTRGAEFSDDFEWITMNLNDGEQLNEVYELLSAHYVEDIEAMFRFNYSPSFLNWALKSPGWIPEWHLGVRVSSSRKLIAFISGVPVNLKVRTNTLRCSEINFLCIHKKLRSKRLAPVLIKEISRRCKVEKVWNAIYTAGIVLPKPVSTCKYYHRSLDWLKLYEVGFSPLPPGSTRAEQITRFHLPADTNIRGLREMEAKDVDAVHSLLSRYLERFDMAPNFDKGEVDHWLLHKGGSVRERVVFTYVVEQDDGHITDFFSFYALESSVIHSKKHELIRAAYLFYYASEVAFYEFPGMKGKLKTRLNQLINNALVLAKKFKFDVFNALTLLDNTLFLQGQKFGAGDGQLHYYLYNWRTPHIAGGIDEENNIDEKNGSGIGIVML</sequence>
<evidence type="ECO:0000259" key="12">
    <source>
        <dbReference type="Pfam" id="PF02799"/>
    </source>
</evidence>
<dbReference type="SUPFAM" id="SSF55729">
    <property type="entry name" value="Acyl-CoA N-acyltransferases (Nat)"/>
    <property type="match status" value="2"/>
</dbReference>
<keyword evidence="14" id="KW-1185">Reference proteome</keyword>
<evidence type="ECO:0000256" key="7">
    <source>
        <dbReference type="ARBA" id="ARBA00048276"/>
    </source>
</evidence>
<evidence type="ECO:0000256" key="6">
    <source>
        <dbReference type="ARBA" id="ARBA00023315"/>
    </source>
</evidence>
<comment type="similarity">
    <text evidence="2 9">Belongs to the NMT family.</text>
</comment>
<evidence type="ECO:0000256" key="9">
    <source>
        <dbReference type="RuleBase" id="RU004178"/>
    </source>
</evidence>
<evidence type="ECO:0000313" key="13">
    <source>
        <dbReference type="EMBL" id="KAL0640016.1"/>
    </source>
</evidence>
<dbReference type="PANTHER" id="PTHR11377">
    <property type="entry name" value="N-MYRISTOYL TRANSFERASE"/>
    <property type="match status" value="1"/>
</dbReference>
<evidence type="ECO:0000256" key="3">
    <source>
        <dbReference type="ARBA" id="ARBA00012923"/>
    </source>
</evidence>
<dbReference type="EC" id="2.3.1.97" evidence="3 8"/>
<keyword evidence="6 8" id="KW-0012">Acyltransferase</keyword>
<dbReference type="InterPro" id="IPR022676">
    <property type="entry name" value="NMT_N"/>
</dbReference>
<dbReference type="InterPro" id="IPR000903">
    <property type="entry name" value="NMT"/>
</dbReference>
<organism evidence="13 14">
    <name type="scientific">Discina gigas</name>
    <dbReference type="NCBI Taxonomy" id="1032678"/>
    <lineage>
        <taxon>Eukaryota</taxon>
        <taxon>Fungi</taxon>
        <taxon>Dikarya</taxon>
        <taxon>Ascomycota</taxon>
        <taxon>Pezizomycotina</taxon>
        <taxon>Pezizomycetes</taxon>
        <taxon>Pezizales</taxon>
        <taxon>Discinaceae</taxon>
        <taxon>Discina</taxon>
    </lineage>
</organism>
<proteinExistence type="inferred from homology"/>
<feature type="region of interest" description="Disordered" evidence="10">
    <location>
        <begin position="1"/>
        <end position="82"/>
    </location>
</feature>
<dbReference type="Gene3D" id="3.40.630.30">
    <property type="match status" value="2"/>
</dbReference>
<evidence type="ECO:0000256" key="4">
    <source>
        <dbReference type="ARBA" id="ARBA00022240"/>
    </source>
</evidence>
<dbReference type="Proteomes" id="UP001447188">
    <property type="component" value="Unassembled WGS sequence"/>
</dbReference>
<feature type="compositionally biased region" description="Polar residues" evidence="10">
    <location>
        <begin position="60"/>
        <end position="82"/>
    </location>
</feature>
<feature type="domain" description="Glycylpeptide N-tetradecanoyltransferase N-terminal" evidence="11">
    <location>
        <begin position="157"/>
        <end position="311"/>
    </location>
</feature>
<feature type="domain" description="Glycylpeptide N-tetradecanoyltransferase C-terminal" evidence="12">
    <location>
        <begin position="325"/>
        <end position="542"/>
    </location>
</feature>
<protein>
    <recommendedName>
        <fullName evidence="4 8">Glycylpeptide N-tetradecanoyltransferase</fullName>
        <ecNumber evidence="3 8">2.3.1.97</ecNumber>
    </recommendedName>
</protein>
<dbReference type="PIRSF" id="PIRSF015892">
    <property type="entry name" value="N-myristl_transf"/>
    <property type="match status" value="1"/>
</dbReference>
<evidence type="ECO:0000256" key="5">
    <source>
        <dbReference type="ARBA" id="ARBA00022679"/>
    </source>
</evidence>
<reference evidence="13 14" key="1">
    <citation type="submission" date="2024-02" db="EMBL/GenBank/DDBJ databases">
        <title>Discinaceae phylogenomics.</title>
        <authorList>
            <person name="Dirks A.C."/>
            <person name="James T.Y."/>
        </authorList>
    </citation>
    <scope>NUCLEOTIDE SEQUENCE [LARGE SCALE GENOMIC DNA]</scope>
    <source>
        <strain evidence="13 14">ACD0624</strain>
    </source>
</reference>
<dbReference type="EMBL" id="JBBBZM010000006">
    <property type="protein sequence ID" value="KAL0640016.1"/>
    <property type="molecule type" value="Genomic_DNA"/>
</dbReference>
<comment type="catalytic activity">
    <reaction evidence="7 8">
        <text>N-terminal glycyl-[protein] + tetradecanoyl-CoA = N-tetradecanoylglycyl-[protein] + CoA + H(+)</text>
        <dbReference type="Rhea" id="RHEA:15521"/>
        <dbReference type="Rhea" id="RHEA-COMP:12666"/>
        <dbReference type="Rhea" id="RHEA-COMP:12667"/>
        <dbReference type="ChEBI" id="CHEBI:15378"/>
        <dbReference type="ChEBI" id="CHEBI:57287"/>
        <dbReference type="ChEBI" id="CHEBI:57385"/>
        <dbReference type="ChEBI" id="CHEBI:64723"/>
        <dbReference type="ChEBI" id="CHEBI:133050"/>
        <dbReference type="EC" id="2.3.1.97"/>
    </reaction>
</comment>
<evidence type="ECO:0000256" key="8">
    <source>
        <dbReference type="RuleBase" id="RU000586"/>
    </source>
</evidence>
<accession>A0ABR3GWQ0</accession>
<dbReference type="InterPro" id="IPR016181">
    <property type="entry name" value="Acyl_CoA_acyltransferase"/>
</dbReference>
<dbReference type="PROSITE" id="PS00976">
    <property type="entry name" value="NMT_2"/>
    <property type="match status" value="1"/>
</dbReference>
<dbReference type="PROSITE" id="PS00975">
    <property type="entry name" value="NMT_1"/>
    <property type="match status" value="1"/>
</dbReference>
<evidence type="ECO:0000256" key="10">
    <source>
        <dbReference type="SAM" id="MobiDB-lite"/>
    </source>
</evidence>
<feature type="compositionally biased region" description="Basic and acidic residues" evidence="10">
    <location>
        <begin position="47"/>
        <end position="56"/>
    </location>
</feature>
<dbReference type="InterPro" id="IPR022678">
    <property type="entry name" value="NMT_CS"/>
</dbReference>
<dbReference type="Pfam" id="PF02799">
    <property type="entry name" value="NMT_C"/>
    <property type="match status" value="1"/>
</dbReference>
<dbReference type="Pfam" id="PF01233">
    <property type="entry name" value="NMT"/>
    <property type="match status" value="1"/>
</dbReference>
<gene>
    <name evidence="13" type="primary">NMT1_1</name>
    <name evidence="13" type="ORF">Q9L58_000844</name>
</gene>
<comment type="function">
    <text evidence="1 8">Adds a myristoyl group to the N-terminal glycine residue of certain cellular proteins.</text>
</comment>
<keyword evidence="5 8" id="KW-0808">Transferase</keyword>
<evidence type="ECO:0000259" key="11">
    <source>
        <dbReference type="Pfam" id="PF01233"/>
    </source>
</evidence>
<dbReference type="GO" id="GO:0004379">
    <property type="term" value="F:glycylpeptide N-tetradecanoyltransferase activity"/>
    <property type="evidence" value="ECO:0007669"/>
    <property type="project" value="UniProtKB-EC"/>
</dbReference>
<dbReference type="InterPro" id="IPR022677">
    <property type="entry name" value="NMT_C"/>
</dbReference>
<name>A0ABR3GWQ0_9PEZI</name>